<evidence type="ECO:0000256" key="7">
    <source>
        <dbReference type="SAM" id="Phobius"/>
    </source>
</evidence>
<feature type="compositionally biased region" description="Basic residues" evidence="6">
    <location>
        <begin position="1"/>
        <end position="10"/>
    </location>
</feature>
<accession>Q758I9</accession>
<comment type="subcellular location">
    <subcellularLocation>
        <location evidence="1">Peroxisome membrane</location>
        <topology evidence="1">Multi-pass membrane protein</topology>
    </subcellularLocation>
</comment>
<dbReference type="KEGG" id="ago:AGOS_AEL227C"/>
<dbReference type="PANTHER" id="PTHR28304">
    <property type="entry name" value="PEROXISOMAL MEMBRANE PROTEIN PEX29"/>
    <property type="match status" value="1"/>
</dbReference>
<protein>
    <submittedName>
        <fullName evidence="9">AEL227Cp</fullName>
    </submittedName>
</protein>
<dbReference type="GO" id="GO:0007031">
    <property type="term" value="P:peroxisome organization"/>
    <property type="evidence" value="ECO:0000318"/>
    <property type="project" value="GO_Central"/>
</dbReference>
<dbReference type="AlphaFoldDB" id="Q758I9"/>
<sequence>MDSLRGHHTKERGSGHGRGECGVMQGMLLDKMMEKVLGMAIPPAGEAGGGAIESRVQAGRARPGLSVPIMSRNFVQMNSRLSFPFQVVNEVIRIANWESTACTLSVGMLYSFVVLRPLVTLSSAPMFYILFAVMVPYYMQIHAPEPWEELGANPIPAAGPALKEPDLPRPVPELSKEFILNLTDLQNHMVLYVVCYDFITGLLAKFAFFADENVSAAAFVGLLVLGVFNMLFIESLFRWIPLKLLLLACGWGFLIMLHPSCRDACFDYISSEETRLKVLTMTNKIEQLINDYWDYCEPRETRQAAIFEIQKFDRRTKEWRTAGFSSDDYTLLSKLRIAEEPIDSSATSLDDVKPPLDWKWLGKYDWVLDLEPRQWVTDGFVQYVDIDAETKWVYDLNFDGTRGQYRRRRWIRLCTRNRSVQENANVDTIDDDNSDDYELVDYSGCTGVSQNSMHGSVKSCHSISEPTDQIVVERLRSHTLSPAANASVSSADSTASATIATPNKNVEQGSRAIKSLTDFLNING</sequence>
<keyword evidence="10" id="KW-1185">Reference proteome</keyword>
<evidence type="ECO:0000313" key="10">
    <source>
        <dbReference type="Proteomes" id="UP000000591"/>
    </source>
</evidence>
<evidence type="ECO:0000256" key="3">
    <source>
        <dbReference type="ARBA" id="ARBA00022989"/>
    </source>
</evidence>
<dbReference type="Proteomes" id="UP000000591">
    <property type="component" value="Chromosome V"/>
</dbReference>
<dbReference type="eggNOG" id="ENOG502QQTF">
    <property type="taxonomic scope" value="Eukaryota"/>
</dbReference>
<dbReference type="InParanoid" id="Q758I9"/>
<dbReference type="OMA" id="QNCMDDF"/>
<keyword evidence="4 7" id="KW-0472">Membrane</keyword>
<dbReference type="STRING" id="284811.Q758I9"/>
<name>Q758I9_EREGS</name>
<keyword evidence="3 7" id="KW-1133">Transmembrane helix</keyword>
<evidence type="ECO:0000256" key="1">
    <source>
        <dbReference type="ARBA" id="ARBA00004585"/>
    </source>
</evidence>
<dbReference type="HOGENOM" id="CLU_023118_1_0_1"/>
<dbReference type="EMBL" id="AE016818">
    <property type="protein sequence ID" value="AAS52458.2"/>
    <property type="molecule type" value="Genomic_DNA"/>
</dbReference>
<feature type="transmembrane region" description="Helical" evidence="7">
    <location>
        <begin position="189"/>
        <end position="209"/>
    </location>
</feature>
<evidence type="ECO:0000256" key="6">
    <source>
        <dbReference type="SAM" id="MobiDB-lite"/>
    </source>
</evidence>
<feature type="transmembrane region" description="Helical" evidence="7">
    <location>
        <begin position="216"/>
        <end position="233"/>
    </location>
</feature>
<keyword evidence="2 7" id="KW-0812">Transmembrane</keyword>
<feature type="compositionally biased region" description="Low complexity" evidence="6">
    <location>
        <begin position="482"/>
        <end position="501"/>
    </location>
</feature>
<feature type="transmembrane region" description="Helical" evidence="7">
    <location>
        <begin position="118"/>
        <end position="139"/>
    </location>
</feature>
<dbReference type="FunCoup" id="Q758I9">
    <property type="interactions" value="77"/>
</dbReference>
<feature type="region of interest" description="Disordered" evidence="6">
    <location>
        <begin position="482"/>
        <end position="503"/>
    </location>
</feature>
<evidence type="ECO:0000256" key="5">
    <source>
        <dbReference type="ARBA" id="ARBA00023140"/>
    </source>
</evidence>
<dbReference type="GO" id="GO:0005778">
    <property type="term" value="C:peroxisomal membrane"/>
    <property type="evidence" value="ECO:0000318"/>
    <property type="project" value="GO_Central"/>
</dbReference>
<evidence type="ECO:0000313" key="9">
    <source>
        <dbReference type="EMBL" id="AAS52458.2"/>
    </source>
</evidence>
<proteinExistence type="predicted"/>
<dbReference type="PANTHER" id="PTHR28304:SF2">
    <property type="entry name" value="PEROXISOMAL MEMBRANE PROTEIN PEX29"/>
    <property type="match status" value="1"/>
</dbReference>
<organism evidence="9 10">
    <name type="scientific">Eremothecium gossypii (strain ATCC 10895 / CBS 109.51 / FGSC 9923 / NRRL Y-1056)</name>
    <name type="common">Yeast</name>
    <name type="synonym">Ashbya gossypii</name>
    <dbReference type="NCBI Taxonomy" id="284811"/>
    <lineage>
        <taxon>Eukaryota</taxon>
        <taxon>Fungi</taxon>
        <taxon>Dikarya</taxon>
        <taxon>Ascomycota</taxon>
        <taxon>Saccharomycotina</taxon>
        <taxon>Saccharomycetes</taxon>
        <taxon>Saccharomycetales</taxon>
        <taxon>Saccharomycetaceae</taxon>
        <taxon>Eremothecium</taxon>
    </lineage>
</organism>
<keyword evidence="5" id="KW-0576">Peroxisome</keyword>
<feature type="domain" description="TECPR1-like DysF" evidence="8">
    <location>
        <begin position="63"/>
        <end position="412"/>
    </location>
</feature>
<evidence type="ECO:0000259" key="8">
    <source>
        <dbReference type="Pfam" id="PF06398"/>
    </source>
</evidence>
<reference evidence="10" key="2">
    <citation type="journal article" date="2013" name="G3 (Bethesda)">
        <title>Genomes of Ashbya fungi isolated from insects reveal four mating-type loci, numerous translocations, lack of transposons, and distinct gene duplications.</title>
        <authorList>
            <person name="Dietrich F.S."/>
            <person name="Voegeli S."/>
            <person name="Kuo S."/>
            <person name="Philippsen P."/>
        </authorList>
    </citation>
    <scope>GENOME REANNOTATION</scope>
    <source>
        <strain evidence="10">ATCC 10895 / CBS 109.51 / FGSC 9923 / NRRL Y-1056</strain>
    </source>
</reference>
<reference evidence="9 10" key="1">
    <citation type="journal article" date="2004" name="Science">
        <title>The Ashbya gossypii genome as a tool for mapping the ancient Saccharomyces cerevisiae genome.</title>
        <authorList>
            <person name="Dietrich F.S."/>
            <person name="Voegeli S."/>
            <person name="Brachat S."/>
            <person name="Lerch A."/>
            <person name="Gates K."/>
            <person name="Steiner S."/>
            <person name="Mohr C."/>
            <person name="Pohlmann R."/>
            <person name="Luedi P."/>
            <person name="Choi S."/>
            <person name="Wing R.A."/>
            <person name="Flavier A."/>
            <person name="Gaffney T.D."/>
            <person name="Philippsen P."/>
        </authorList>
    </citation>
    <scope>NUCLEOTIDE SEQUENCE [LARGE SCALE GENOMIC DNA]</scope>
    <source>
        <strain evidence="10">ATCC 10895 / CBS 109.51 / FGSC 9923 / NRRL Y-1056</strain>
    </source>
</reference>
<dbReference type="Pfam" id="PF06398">
    <property type="entry name" value="Pex24p"/>
    <property type="match status" value="1"/>
</dbReference>
<evidence type="ECO:0000256" key="2">
    <source>
        <dbReference type="ARBA" id="ARBA00022692"/>
    </source>
</evidence>
<dbReference type="OrthoDB" id="74314at2759"/>
<dbReference type="InterPro" id="IPR010482">
    <property type="entry name" value="TECPR1-like_DysF"/>
</dbReference>
<gene>
    <name evidence="9" type="ORF">AGOS_AEL227C</name>
</gene>
<evidence type="ECO:0000256" key="4">
    <source>
        <dbReference type="ARBA" id="ARBA00023136"/>
    </source>
</evidence>
<dbReference type="RefSeq" id="NP_984634.2">
    <property type="nucleotide sequence ID" value="NM_209987.2"/>
</dbReference>
<dbReference type="InterPro" id="IPR052816">
    <property type="entry name" value="Peroxisomal_Membrane_PEX28-32"/>
</dbReference>
<dbReference type="GeneID" id="4620816"/>
<feature type="region of interest" description="Disordered" evidence="6">
    <location>
        <begin position="1"/>
        <end position="21"/>
    </location>
</feature>